<proteinExistence type="predicted"/>
<reference evidence="1 2" key="1">
    <citation type="submission" date="2018-06" db="EMBL/GenBank/DDBJ databases">
        <title>Comparative genomics of Brasilonema spp. strains.</title>
        <authorList>
            <person name="Alvarenga D.O."/>
            <person name="Fiore M.F."/>
            <person name="Varani A.M."/>
        </authorList>
    </citation>
    <scope>NUCLEOTIDE SEQUENCE [LARGE SCALE GENOMIC DNA]</scope>
    <source>
        <strain evidence="1 2">CENA114</strain>
    </source>
</reference>
<protein>
    <submittedName>
        <fullName evidence="1">Uncharacterized protein</fullName>
    </submittedName>
</protein>
<dbReference type="KEGG" id="bsen:DP114_01040"/>
<keyword evidence="2" id="KW-1185">Reference proteome</keyword>
<dbReference type="AlphaFoldDB" id="A0A856M7H5"/>
<dbReference type="RefSeq" id="WP_171975217.1">
    <property type="nucleotide sequence ID" value="NZ_CAWOXK010000001.1"/>
</dbReference>
<organism evidence="1 2">
    <name type="scientific">Brasilonema sennae CENA114</name>
    <dbReference type="NCBI Taxonomy" id="415709"/>
    <lineage>
        <taxon>Bacteria</taxon>
        <taxon>Bacillati</taxon>
        <taxon>Cyanobacteriota</taxon>
        <taxon>Cyanophyceae</taxon>
        <taxon>Nostocales</taxon>
        <taxon>Scytonemataceae</taxon>
        <taxon>Brasilonema</taxon>
        <taxon>Bromeliae group (in: Brasilonema)</taxon>
    </lineage>
</organism>
<dbReference type="Proteomes" id="UP000503129">
    <property type="component" value="Chromosome"/>
</dbReference>
<dbReference type="EMBL" id="CP030118">
    <property type="protein sequence ID" value="QDL06682.1"/>
    <property type="molecule type" value="Genomic_DNA"/>
</dbReference>
<sequence>MEPLQKQVQTLSNKLDALCEVISQLDSKVSQALSEGCLVKGQEAQNNFLENSEAKRYQLKGLTSFSSELEHKDVIIDGIYPDSTNFQGGDKSITPEIQIQRLTAQLTAAYNRIAALEEQLLLKRIHS</sequence>
<evidence type="ECO:0000313" key="1">
    <source>
        <dbReference type="EMBL" id="QDL06682.1"/>
    </source>
</evidence>
<accession>A0A856M7H5</accession>
<name>A0A856M7H5_9CYAN</name>
<evidence type="ECO:0000313" key="2">
    <source>
        <dbReference type="Proteomes" id="UP000503129"/>
    </source>
</evidence>
<gene>
    <name evidence="1" type="ORF">DP114_01040</name>
</gene>